<sequence length="239" mass="26226">MRIEFWSDIVCPYCGLMDDRLHRALDRFEHAPDVQVIHRSYQVHPDLPREGVTQRELFRMAGMPAATGEQILGSIEAAARSEGLTPYHALERTLGPTDFAHELLAYATDQGRGGEIWTAMFRAHFGQARKLWTLEEVLDFAAEAGLDRDGAAEALGSRRYRDRVAADQRAAQRLGAQGTPFIVLDDRYAIPGAIGADELLAAMIRTWDESHPAPRTLPALGEGDGMCGPDGCAIPSPTS</sequence>
<organism evidence="2 3">
    <name type="scientific">Planotetraspora mira</name>
    <dbReference type="NCBI Taxonomy" id="58121"/>
    <lineage>
        <taxon>Bacteria</taxon>
        <taxon>Bacillati</taxon>
        <taxon>Actinomycetota</taxon>
        <taxon>Actinomycetes</taxon>
        <taxon>Streptosporangiales</taxon>
        <taxon>Streptosporangiaceae</taxon>
        <taxon>Planotetraspora</taxon>
    </lineage>
</organism>
<accession>A0A8J3TUU4</accession>
<dbReference type="Pfam" id="PF01323">
    <property type="entry name" value="DSBA"/>
    <property type="match status" value="1"/>
</dbReference>
<dbReference type="InterPro" id="IPR001853">
    <property type="entry name" value="DSBA-like_thioredoxin_dom"/>
</dbReference>
<dbReference type="PANTHER" id="PTHR13887:SF41">
    <property type="entry name" value="THIOREDOXIN SUPERFAMILY PROTEIN"/>
    <property type="match status" value="1"/>
</dbReference>
<gene>
    <name evidence="2" type="ORF">Pmi06nite_10720</name>
</gene>
<dbReference type="RefSeq" id="WP_203951671.1">
    <property type="nucleotide sequence ID" value="NZ_BOOO01000004.1"/>
</dbReference>
<dbReference type="EMBL" id="BOOO01000004">
    <property type="protein sequence ID" value="GII27630.1"/>
    <property type="molecule type" value="Genomic_DNA"/>
</dbReference>
<comment type="caution">
    <text evidence="2">The sequence shown here is derived from an EMBL/GenBank/DDBJ whole genome shotgun (WGS) entry which is preliminary data.</text>
</comment>
<dbReference type="Gene3D" id="3.40.30.10">
    <property type="entry name" value="Glutaredoxin"/>
    <property type="match status" value="1"/>
</dbReference>
<protein>
    <submittedName>
        <fullName evidence="2">Protein disulfide-isomerase</fullName>
    </submittedName>
</protein>
<reference evidence="2 3" key="1">
    <citation type="submission" date="2021-01" db="EMBL/GenBank/DDBJ databases">
        <title>Whole genome shotgun sequence of Planotetraspora mira NBRC 15435.</title>
        <authorList>
            <person name="Komaki H."/>
            <person name="Tamura T."/>
        </authorList>
    </citation>
    <scope>NUCLEOTIDE SEQUENCE [LARGE SCALE GENOMIC DNA]</scope>
    <source>
        <strain evidence="2 3">NBRC 15435</strain>
    </source>
</reference>
<dbReference type="GO" id="GO:0016491">
    <property type="term" value="F:oxidoreductase activity"/>
    <property type="evidence" value="ECO:0007669"/>
    <property type="project" value="InterPro"/>
</dbReference>
<dbReference type="InterPro" id="IPR036249">
    <property type="entry name" value="Thioredoxin-like_sf"/>
</dbReference>
<dbReference type="CDD" id="cd03024">
    <property type="entry name" value="DsbA_FrnE"/>
    <property type="match status" value="1"/>
</dbReference>
<dbReference type="Proteomes" id="UP000650628">
    <property type="component" value="Unassembled WGS sequence"/>
</dbReference>
<evidence type="ECO:0000313" key="2">
    <source>
        <dbReference type="EMBL" id="GII27630.1"/>
    </source>
</evidence>
<dbReference type="SUPFAM" id="SSF52833">
    <property type="entry name" value="Thioredoxin-like"/>
    <property type="match status" value="1"/>
</dbReference>
<evidence type="ECO:0000313" key="3">
    <source>
        <dbReference type="Proteomes" id="UP000650628"/>
    </source>
</evidence>
<name>A0A8J3TUU4_9ACTN</name>
<proteinExistence type="predicted"/>
<dbReference type="PANTHER" id="PTHR13887">
    <property type="entry name" value="GLUTATHIONE S-TRANSFERASE KAPPA"/>
    <property type="match status" value="1"/>
</dbReference>
<keyword evidence="3" id="KW-1185">Reference proteome</keyword>
<feature type="domain" description="DSBA-like thioredoxin" evidence="1">
    <location>
        <begin position="3"/>
        <end position="201"/>
    </location>
</feature>
<evidence type="ECO:0000259" key="1">
    <source>
        <dbReference type="Pfam" id="PF01323"/>
    </source>
</evidence>
<dbReference type="AlphaFoldDB" id="A0A8J3TUU4"/>